<dbReference type="PANTHER" id="PTHR43352">
    <property type="entry name" value="ACETYL-COA SYNTHETASE"/>
    <property type="match status" value="1"/>
</dbReference>
<evidence type="ECO:0000259" key="3">
    <source>
        <dbReference type="Pfam" id="PF13193"/>
    </source>
</evidence>
<evidence type="ECO:0000256" key="1">
    <source>
        <dbReference type="ARBA" id="ARBA00022598"/>
    </source>
</evidence>
<dbReference type="Pfam" id="PF13193">
    <property type="entry name" value="AMP-binding_C"/>
    <property type="match status" value="1"/>
</dbReference>
<reference evidence="4 5" key="1">
    <citation type="submission" date="2020-08" db="EMBL/GenBank/DDBJ databases">
        <title>Genome public.</title>
        <authorList>
            <person name="Liu C."/>
            <person name="Sun Q."/>
        </authorList>
    </citation>
    <scope>NUCLEOTIDE SEQUENCE [LARGE SCALE GENOMIC DNA]</scope>
    <source>
        <strain evidence="4 5">BX3</strain>
    </source>
</reference>
<sequence>MQYYKMICEQPEEKEALVLNDKSYTYEDLQLLASKRAKVLLSKETSKIHIIRKEHILEQLIDFLACNAVGIIPLIMPNDCKITKEEVWQLAQNELEKIDKKTDTTKVCMAVMTSGTTGIPKIYFRTYESWAGFFGVQNDIFQVTKDSRLFTQGSLAFTGNLNLYLAQFYAGGTVIALEAFWPKSWQQAIEKYHANAIYLIPSKLMLLPKVQKEPYKEIRMILSGSQSLGIEDAKALKMIYPNTEIILYYGASELNYITYVTGQQMNEKRNLIGKAFPGVTVELKKDEFYIDTAYHVEGITTPYTLHDTGYCDTEGNFYFTGRKDDILNIRGRKISALKVENAFLQIDEVKEAAVKVRTHHSETILEVYVEAKEDFLERYRQKWHNELKKVLASYEIPRCIYVRKQLPKNDSGKIIKDKLHPD</sequence>
<feature type="domain" description="AMP-dependent synthetase/ligase" evidence="2">
    <location>
        <begin position="95"/>
        <end position="287"/>
    </location>
</feature>
<organism evidence="4 5">
    <name type="scientific">Jutongia hominis</name>
    <dbReference type="NCBI Taxonomy" id="2763664"/>
    <lineage>
        <taxon>Bacteria</taxon>
        <taxon>Bacillati</taxon>
        <taxon>Bacillota</taxon>
        <taxon>Clostridia</taxon>
        <taxon>Lachnospirales</taxon>
        <taxon>Lachnospiraceae</taxon>
        <taxon>Jutongia</taxon>
    </lineage>
</organism>
<keyword evidence="1" id="KW-0436">Ligase</keyword>
<dbReference type="EMBL" id="JACRSW010000009">
    <property type="protein sequence ID" value="MBC8556650.1"/>
    <property type="molecule type" value="Genomic_DNA"/>
</dbReference>
<evidence type="ECO:0000313" key="4">
    <source>
        <dbReference type="EMBL" id="MBC8556650.1"/>
    </source>
</evidence>
<dbReference type="InterPro" id="IPR045851">
    <property type="entry name" value="AMP-bd_C_sf"/>
</dbReference>
<dbReference type="SUPFAM" id="SSF56801">
    <property type="entry name" value="Acetyl-CoA synthetase-like"/>
    <property type="match status" value="1"/>
</dbReference>
<dbReference type="RefSeq" id="WP_022141776.1">
    <property type="nucleotide sequence ID" value="NZ_JACRSW010000009.1"/>
</dbReference>
<evidence type="ECO:0000313" key="5">
    <source>
        <dbReference type="Proteomes" id="UP000637513"/>
    </source>
</evidence>
<dbReference type="Pfam" id="PF00501">
    <property type="entry name" value="AMP-binding"/>
    <property type="match status" value="1"/>
</dbReference>
<gene>
    <name evidence="4" type="ORF">H8700_02845</name>
</gene>
<feature type="domain" description="AMP-binding enzyme C-terminal" evidence="3">
    <location>
        <begin position="338"/>
        <end position="413"/>
    </location>
</feature>
<name>A0ABR7MS71_9FIRM</name>
<proteinExistence type="predicted"/>
<dbReference type="InterPro" id="IPR042099">
    <property type="entry name" value="ANL_N_sf"/>
</dbReference>
<comment type="caution">
    <text evidence="4">The sequence shown here is derived from an EMBL/GenBank/DDBJ whole genome shotgun (WGS) entry which is preliminary data.</text>
</comment>
<dbReference type="Gene3D" id="3.30.300.30">
    <property type="match status" value="1"/>
</dbReference>
<dbReference type="InterPro" id="IPR025110">
    <property type="entry name" value="AMP-bd_C"/>
</dbReference>
<dbReference type="Gene3D" id="3.40.50.12780">
    <property type="entry name" value="N-terminal domain of ligase-like"/>
    <property type="match status" value="1"/>
</dbReference>
<accession>A0ABR7MS71</accession>
<dbReference type="InterPro" id="IPR000873">
    <property type="entry name" value="AMP-dep_synth/lig_dom"/>
</dbReference>
<dbReference type="PANTHER" id="PTHR43352:SF1">
    <property type="entry name" value="ANTHRANILATE--COA LIGASE"/>
    <property type="match status" value="1"/>
</dbReference>
<protein>
    <submittedName>
        <fullName evidence="4">AMP-binding protein</fullName>
    </submittedName>
</protein>
<keyword evidence="5" id="KW-1185">Reference proteome</keyword>
<dbReference type="Proteomes" id="UP000637513">
    <property type="component" value="Unassembled WGS sequence"/>
</dbReference>
<evidence type="ECO:0000259" key="2">
    <source>
        <dbReference type="Pfam" id="PF00501"/>
    </source>
</evidence>